<evidence type="ECO:0000313" key="2">
    <source>
        <dbReference type="Proteomes" id="UP000286100"/>
    </source>
</evidence>
<gene>
    <name evidence="1" type="ORF">D3876_18605</name>
</gene>
<sequence length="175" mass="19378">MTATASAATADEASPYQAISLEKVEPQQAIEKFGAVCLPGFPDADGFRSALKNSPDPYVRVATADPKKRQLWRTDSVYVNYSFATPGKAEPAVPQCNFDAVAPGAVDREYVAQLIERLIERESKARTRPARTSANGYYSWSWTVKKQPVRLLYIYGPPLKPHQISLSLQVWNGTE</sequence>
<organism evidence="1 2">
    <name type="scientific">Sphingomonas cavernae</name>
    <dbReference type="NCBI Taxonomy" id="2320861"/>
    <lineage>
        <taxon>Bacteria</taxon>
        <taxon>Pseudomonadati</taxon>
        <taxon>Pseudomonadota</taxon>
        <taxon>Alphaproteobacteria</taxon>
        <taxon>Sphingomonadales</taxon>
        <taxon>Sphingomonadaceae</taxon>
        <taxon>Sphingomonas</taxon>
    </lineage>
</organism>
<comment type="caution">
    <text evidence="1">The sequence shown here is derived from an EMBL/GenBank/DDBJ whole genome shotgun (WGS) entry which is preliminary data.</text>
</comment>
<dbReference type="EMBL" id="QYUM01000004">
    <property type="protein sequence ID" value="RJF85869.1"/>
    <property type="molecule type" value="Genomic_DNA"/>
</dbReference>
<evidence type="ECO:0000313" key="1">
    <source>
        <dbReference type="EMBL" id="RJF85869.1"/>
    </source>
</evidence>
<dbReference type="AlphaFoldDB" id="A0A418W781"/>
<reference evidence="1 2" key="1">
    <citation type="submission" date="2018-09" db="EMBL/GenBank/DDBJ databases">
        <authorList>
            <person name="Zhu H."/>
        </authorList>
    </citation>
    <scope>NUCLEOTIDE SEQUENCE [LARGE SCALE GENOMIC DNA]</scope>
    <source>
        <strain evidence="1 2">K2R01-6</strain>
    </source>
</reference>
<keyword evidence="2" id="KW-1185">Reference proteome</keyword>
<protein>
    <submittedName>
        <fullName evidence="1">Uncharacterized protein</fullName>
    </submittedName>
</protein>
<accession>A0A418W781</accession>
<name>A0A418W781_9SPHN</name>
<proteinExistence type="predicted"/>
<dbReference type="Proteomes" id="UP000286100">
    <property type="component" value="Unassembled WGS sequence"/>
</dbReference>